<reference evidence="3" key="1">
    <citation type="submission" date="2015-07" db="EMBL/GenBank/DDBJ databases">
        <title>Whole genome sequence of an Ensifer adhaerens strain isolated from a cave pool in the Wind Cave National Park.</title>
        <authorList>
            <person name="Eng W.W.H."/>
            <person name="Gan H.M."/>
            <person name="Barton H.A."/>
            <person name="Savka M.A."/>
        </authorList>
    </citation>
    <scope>NUCLEOTIDE SEQUENCE [LARGE SCALE GENOMIC DNA]</scope>
    <source>
        <strain evidence="3">SD006</strain>
    </source>
</reference>
<dbReference type="Pfam" id="PF07812">
    <property type="entry name" value="TfuA"/>
    <property type="match status" value="1"/>
</dbReference>
<proteinExistence type="predicted"/>
<dbReference type="EMBL" id="LGAP01000050">
    <property type="protein sequence ID" value="KOF12557.1"/>
    <property type="molecule type" value="Genomic_DNA"/>
</dbReference>
<feature type="domain" description="TfuA-like core" evidence="1">
    <location>
        <begin position="51"/>
        <end position="169"/>
    </location>
</feature>
<evidence type="ECO:0000259" key="1">
    <source>
        <dbReference type="Pfam" id="PF07812"/>
    </source>
</evidence>
<comment type="caution">
    <text evidence="2">The sequence shown here is derived from an EMBL/GenBank/DDBJ whole genome shotgun (WGS) entry which is preliminary data.</text>
</comment>
<dbReference type="OrthoDB" id="118811at2"/>
<sequence length="392" mass="43000">MRMPPVVFLGPSAPASDILSILPDAIIRPPARRGDLYACRILKHEVFLVLDGAFANVLSISPREVVDIVQDGAVVVGASSMGALRAADCAPAGVHGAGMIFRLFKDRIISTEDEVAVLFREDRAFPALTEPLINMRIALRRATRIGLVGKAEAEEVISAAQLLHFALRTWPAAYRKAGRHLSGELLDFFKAIDTKRTDAVQAANKVLKLLEVDRGPPRASRSPQLFGLLGDGRGRAPDALSGADRQQIEAEFIEWLCCSGRGYPRLDNEIDWLSGELTVPTASVWNILDGSGELEADLMRFNIFCRAVAEARRFGLRPEIEDFRQAERQLANAHRVGSWNELLNCKGSGSSFSKRLSAHCSELALTTCLRRTSLFAGAPSTKPREVLLWHPQ</sequence>
<organism evidence="2 3">
    <name type="scientific">Ensifer adhaerens</name>
    <name type="common">Sinorhizobium morelense</name>
    <dbReference type="NCBI Taxonomy" id="106592"/>
    <lineage>
        <taxon>Bacteria</taxon>
        <taxon>Pseudomonadati</taxon>
        <taxon>Pseudomonadota</taxon>
        <taxon>Alphaproteobacteria</taxon>
        <taxon>Hyphomicrobiales</taxon>
        <taxon>Rhizobiaceae</taxon>
        <taxon>Sinorhizobium/Ensifer group</taxon>
        <taxon>Ensifer</taxon>
    </lineage>
</organism>
<evidence type="ECO:0000313" key="2">
    <source>
        <dbReference type="EMBL" id="KOF12557.1"/>
    </source>
</evidence>
<dbReference type="AlphaFoldDB" id="A0A0L8BD82"/>
<dbReference type="InterPro" id="IPR012924">
    <property type="entry name" value="TfuA_core"/>
</dbReference>
<accession>A0A0L8BD82</accession>
<dbReference type="PATRIC" id="fig|106592.7.peg.6442"/>
<name>A0A0L8BD82_ENSAD</name>
<evidence type="ECO:0000313" key="3">
    <source>
        <dbReference type="Proteomes" id="UP000037425"/>
    </source>
</evidence>
<dbReference type="Proteomes" id="UP000037425">
    <property type="component" value="Unassembled WGS sequence"/>
</dbReference>
<gene>
    <name evidence="2" type="ORF">AC244_33640</name>
</gene>
<protein>
    <recommendedName>
        <fullName evidence="1">TfuA-like core domain-containing protein</fullName>
    </recommendedName>
</protein>